<sequence>MDMKAILAITAVGISAGATQADESALVLGKSTYGALCTVCHGDDAKGTGSVAELFAVKPPDLTTLTKRAGGEFPFADVYQVITLGMEAPGHGASEMPIWGDYFKTDALEDRGVKPGDAMYIAVGRVLSLTYYLESIQE</sequence>
<protein>
    <submittedName>
        <fullName evidence="6">C-type cytochrome</fullName>
    </submittedName>
</protein>
<name>A0ABW3THM9_9RHOB</name>
<proteinExistence type="predicted"/>
<dbReference type="Gene3D" id="1.10.760.10">
    <property type="entry name" value="Cytochrome c-like domain"/>
    <property type="match status" value="1"/>
</dbReference>
<comment type="caution">
    <text evidence="6">The sequence shown here is derived from an EMBL/GenBank/DDBJ whole genome shotgun (WGS) entry which is preliminary data.</text>
</comment>
<dbReference type="InterPro" id="IPR009056">
    <property type="entry name" value="Cyt_c-like_dom"/>
</dbReference>
<keyword evidence="7" id="KW-1185">Reference proteome</keyword>
<evidence type="ECO:0000256" key="4">
    <source>
        <dbReference type="PROSITE-ProRule" id="PRU00433"/>
    </source>
</evidence>
<dbReference type="EMBL" id="JBHTKR010000012">
    <property type="protein sequence ID" value="MFD1196694.1"/>
    <property type="molecule type" value="Genomic_DNA"/>
</dbReference>
<evidence type="ECO:0000256" key="2">
    <source>
        <dbReference type="ARBA" id="ARBA00022723"/>
    </source>
</evidence>
<dbReference type="PROSITE" id="PS51007">
    <property type="entry name" value="CYTC"/>
    <property type="match status" value="1"/>
</dbReference>
<evidence type="ECO:0000256" key="1">
    <source>
        <dbReference type="ARBA" id="ARBA00022617"/>
    </source>
</evidence>
<organism evidence="6 7">
    <name type="scientific">Seohaeicola saemankumensis</name>
    <dbReference type="NCBI Taxonomy" id="481181"/>
    <lineage>
        <taxon>Bacteria</taxon>
        <taxon>Pseudomonadati</taxon>
        <taxon>Pseudomonadota</taxon>
        <taxon>Alphaproteobacteria</taxon>
        <taxon>Rhodobacterales</taxon>
        <taxon>Roseobacteraceae</taxon>
        <taxon>Seohaeicola</taxon>
    </lineage>
</organism>
<keyword evidence="2 4" id="KW-0479">Metal-binding</keyword>
<keyword evidence="3 4" id="KW-0408">Iron</keyword>
<evidence type="ECO:0000313" key="6">
    <source>
        <dbReference type="EMBL" id="MFD1196694.1"/>
    </source>
</evidence>
<keyword evidence="1 4" id="KW-0349">Heme</keyword>
<accession>A0ABW3THM9</accession>
<feature type="domain" description="Cytochrome c" evidence="5">
    <location>
        <begin position="24"/>
        <end position="137"/>
    </location>
</feature>
<evidence type="ECO:0000256" key="3">
    <source>
        <dbReference type="ARBA" id="ARBA00023004"/>
    </source>
</evidence>
<gene>
    <name evidence="6" type="ORF">ACFQ3C_18685</name>
</gene>
<dbReference type="Proteomes" id="UP001597151">
    <property type="component" value="Unassembled WGS sequence"/>
</dbReference>
<evidence type="ECO:0000313" key="7">
    <source>
        <dbReference type="Proteomes" id="UP001597151"/>
    </source>
</evidence>
<dbReference type="RefSeq" id="WP_380795161.1">
    <property type="nucleotide sequence ID" value="NZ_JBHTKR010000012.1"/>
</dbReference>
<dbReference type="InterPro" id="IPR036909">
    <property type="entry name" value="Cyt_c-like_dom_sf"/>
</dbReference>
<evidence type="ECO:0000259" key="5">
    <source>
        <dbReference type="PROSITE" id="PS51007"/>
    </source>
</evidence>
<dbReference type="SUPFAM" id="SSF46626">
    <property type="entry name" value="Cytochrome c"/>
    <property type="match status" value="1"/>
</dbReference>
<reference evidence="7" key="1">
    <citation type="journal article" date="2019" name="Int. J. Syst. Evol. Microbiol.">
        <title>The Global Catalogue of Microorganisms (GCM) 10K type strain sequencing project: providing services to taxonomists for standard genome sequencing and annotation.</title>
        <authorList>
            <consortium name="The Broad Institute Genomics Platform"/>
            <consortium name="The Broad Institute Genome Sequencing Center for Infectious Disease"/>
            <person name="Wu L."/>
            <person name="Ma J."/>
        </authorList>
    </citation>
    <scope>NUCLEOTIDE SEQUENCE [LARGE SCALE GENOMIC DNA]</scope>
    <source>
        <strain evidence="7">CCUG 55328</strain>
    </source>
</reference>